<reference evidence="1 2" key="1">
    <citation type="submission" date="2021-01" db="EMBL/GenBank/DDBJ databases">
        <title>Whole genome shotgun sequence of Microbispora amethystogenes NBRC 101907.</title>
        <authorList>
            <person name="Komaki H."/>
            <person name="Tamura T."/>
        </authorList>
    </citation>
    <scope>NUCLEOTIDE SEQUENCE [LARGE SCALE GENOMIC DNA]</scope>
    <source>
        <strain evidence="1 2">NBRC 101907</strain>
    </source>
</reference>
<evidence type="ECO:0000313" key="2">
    <source>
        <dbReference type="Proteomes" id="UP000651728"/>
    </source>
</evidence>
<comment type="caution">
    <text evidence="1">The sequence shown here is derived from an EMBL/GenBank/DDBJ whole genome shotgun (WGS) entry which is preliminary data.</text>
</comment>
<gene>
    <name evidence="1" type="ORF">Mam01_71430</name>
</gene>
<protein>
    <recommendedName>
        <fullName evidence="3">WXG100 family type VII secretion target</fullName>
    </recommendedName>
</protein>
<evidence type="ECO:0008006" key="3">
    <source>
        <dbReference type="Google" id="ProtNLM"/>
    </source>
</evidence>
<evidence type="ECO:0000313" key="1">
    <source>
        <dbReference type="EMBL" id="GIH36979.1"/>
    </source>
</evidence>
<name>A0ABQ4FQ77_9ACTN</name>
<proteinExistence type="predicted"/>
<organism evidence="1 2">
    <name type="scientific">Microbispora amethystogenes</name>
    <dbReference type="NCBI Taxonomy" id="1427754"/>
    <lineage>
        <taxon>Bacteria</taxon>
        <taxon>Bacillati</taxon>
        <taxon>Actinomycetota</taxon>
        <taxon>Actinomycetes</taxon>
        <taxon>Streptosporangiales</taxon>
        <taxon>Streptosporangiaceae</taxon>
        <taxon>Microbispora</taxon>
    </lineage>
</organism>
<dbReference type="Proteomes" id="UP000651728">
    <property type="component" value="Unassembled WGS sequence"/>
</dbReference>
<sequence>MQRGGVKRQIGGGVAEEMVPNPRHAQLVELLKEVQSRAHEVGQAYQGIYAAMQSAKVWTGPTASKWTNEVADRHHRLAQLVRQMTHAIEDELHRHPAMVTRSQADLIRHQLTGRP</sequence>
<keyword evidence="2" id="KW-1185">Reference proteome</keyword>
<dbReference type="EMBL" id="BOOB01000086">
    <property type="protein sequence ID" value="GIH36979.1"/>
    <property type="molecule type" value="Genomic_DNA"/>
</dbReference>
<accession>A0ABQ4FQ77</accession>